<dbReference type="PANTHER" id="PTHR37943">
    <property type="entry name" value="PROTEIN VES"/>
    <property type="match status" value="1"/>
</dbReference>
<reference evidence="1 2" key="1">
    <citation type="journal article" date="2014" name="Nature">
        <title>Sequential evolution of bacterial morphology by co-option of a developmental regulator.</title>
        <authorList>
            <person name="Jiang C."/>
            <person name="Brown P.J."/>
            <person name="Ducret A."/>
            <person name="Brun Y.V."/>
        </authorList>
    </citation>
    <scope>NUCLEOTIDE SEQUENCE [LARGE SCALE GENOMIC DNA]</scope>
    <source>
        <strain evidence="1 2">DSM 16100</strain>
    </source>
</reference>
<organism evidence="1 2">
    <name type="scientific">Asticcacaulis benevestitus DSM 16100 = ATCC BAA-896</name>
    <dbReference type="NCBI Taxonomy" id="1121022"/>
    <lineage>
        <taxon>Bacteria</taxon>
        <taxon>Pseudomonadati</taxon>
        <taxon>Pseudomonadota</taxon>
        <taxon>Alphaproteobacteria</taxon>
        <taxon>Caulobacterales</taxon>
        <taxon>Caulobacteraceae</taxon>
        <taxon>Asticcacaulis</taxon>
    </lineage>
</organism>
<evidence type="ECO:0000313" key="2">
    <source>
        <dbReference type="Proteomes" id="UP000017837"/>
    </source>
</evidence>
<accession>V4RRN4</accession>
<dbReference type="AlphaFoldDB" id="V4RRN4"/>
<comment type="caution">
    <text evidence="1">The sequence shown here is derived from an EMBL/GenBank/DDBJ whole genome shotgun (WGS) entry which is preliminary data.</text>
</comment>
<dbReference type="Proteomes" id="UP000017837">
    <property type="component" value="Unassembled WGS sequence"/>
</dbReference>
<dbReference type="CDD" id="cd20293">
    <property type="entry name" value="cupin_HutD_N"/>
    <property type="match status" value="1"/>
</dbReference>
<dbReference type="Gene3D" id="2.60.120.10">
    <property type="entry name" value="Jelly Rolls"/>
    <property type="match status" value="1"/>
</dbReference>
<dbReference type="SUPFAM" id="SSF51182">
    <property type="entry name" value="RmlC-like cupins"/>
    <property type="match status" value="1"/>
</dbReference>
<gene>
    <name evidence="1" type="ORF">ABENE_04010</name>
</gene>
<dbReference type="EMBL" id="AWGB01000006">
    <property type="protein sequence ID" value="ESQ93858.1"/>
    <property type="molecule type" value="Genomic_DNA"/>
</dbReference>
<sequence>MATPWKNGGGVTREVAVFPIGASMDDFLWRISMAEVTEPGPFSLFANIDRHLTVLSGSLRLEFSDRSVILATGESLTFAGDVPVSGVPLAPVTDLNVMTRRGQMRADVRRIDGETALQSGLLIVTGAQTVEGHALKPFDALMIADETLTAKGLVIAFHEILRH</sequence>
<dbReference type="PATRIC" id="fig|1121022.4.peg.794"/>
<name>V4RRN4_9CAUL</name>
<dbReference type="PANTHER" id="PTHR37943:SF1">
    <property type="entry name" value="PROTEIN VES"/>
    <property type="match status" value="1"/>
</dbReference>
<keyword evidence="2" id="KW-1185">Reference proteome</keyword>
<dbReference type="InterPro" id="IPR014710">
    <property type="entry name" value="RmlC-like_jellyroll"/>
</dbReference>
<dbReference type="STRING" id="1121022.GCA_000376105_00109"/>
<proteinExistence type="predicted"/>
<dbReference type="Pfam" id="PF05962">
    <property type="entry name" value="HutD"/>
    <property type="match status" value="1"/>
</dbReference>
<dbReference type="InterPro" id="IPR010282">
    <property type="entry name" value="Uncharacterised_HutD/Ves"/>
</dbReference>
<evidence type="ECO:0000313" key="1">
    <source>
        <dbReference type="EMBL" id="ESQ93858.1"/>
    </source>
</evidence>
<dbReference type="InterPro" id="IPR011051">
    <property type="entry name" value="RmlC_Cupin_sf"/>
</dbReference>
<evidence type="ECO:0008006" key="3">
    <source>
        <dbReference type="Google" id="ProtNLM"/>
    </source>
</evidence>
<protein>
    <recommendedName>
        <fullName evidence="3">HutD-family protein</fullName>
    </recommendedName>
</protein>
<dbReference type="eggNOG" id="COG3758">
    <property type="taxonomic scope" value="Bacteria"/>
</dbReference>